<dbReference type="GO" id="GO:0008977">
    <property type="term" value="F:prephenate dehydrogenase (NAD+) activity"/>
    <property type="evidence" value="ECO:0007669"/>
    <property type="project" value="InterPro"/>
</dbReference>
<keyword evidence="2" id="KW-1133">Transmembrane helix</keyword>
<dbReference type="FunFam" id="3.40.50.720:FF:000208">
    <property type="entry name" value="Prephenate dehydrogenase"/>
    <property type="match status" value="1"/>
</dbReference>
<dbReference type="Pfam" id="PF20463">
    <property type="entry name" value="PDH_C"/>
    <property type="match status" value="1"/>
</dbReference>
<dbReference type="PROSITE" id="PS51176">
    <property type="entry name" value="PDH_ADH"/>
    <property type="match status" value="1"/>
</dbReference>
<proteinExistence type="predicted"/>
<dbReference type="SUPFAM" id="SSF48179">
    <property type="entry name" value="6-phosphogluconate dehydrogenase C-terminal domain-like"/>
    <property type="match status" value="1"/>
</dbReference>
<evidence type="ECO:0000256" key="1">
    <source>
        <dbReference type="ARBA" id="ARBA00023002"/>
    </source>
</evidence>
<dbReference type="Gene3D" id="1.10.3660.10">
    <property type="entry name" value="6-phosphogluconate dehydrogenase C-terminal like domain"/>
    <property type="match status" value="1"/>
</dbReference>
<reference evidence="4" key="1">
    <citation type="journal article" date="2014" name="Front. Microbiol.">
        <title>High frequency of phylogenetically diverse reductive dehalogenase-homologous genes in deep subseafloor sedimentary metagenomes.</title>
        <authorList>
            <person name="Kawai M."/>
            <person name="Futagami T."/>
            <person name="Toyoda A."/>
            <person name="Takaki Y."/>
            <person name="Nishi S."/>
            <person name="Hori S."/>
            <person name="Arai W."/>
            <person name="Tsubouchi T."/>
            <person name="Morono Y."/>
            <person name="Uchiyama I."/>
            <person name="Ito T."/>
            <person name="Fujiyama A."/>
            <person name="Inagaki F."/>
            <person name="Takami H."/>
        </authorList>
    </citation>
    <scope>NUCLEOTIDE SEQUENCE</scope>
    <source>
        <strain evidence="4">Expedition CK06-06</strain>
    </source>
</reference>
<evidence type="ECO:0000259" key="3">
    <source>
        <dbReference type="PROSITE" id="PS51176"/>
    </source>
</evidence>
<dbReference type="InterPro" id="IPR050812">
    <property type="entry name" value="Preph/Arog_dehydrog"/>
</dbReference>
<accession>X1JPE7</accession>
<dbReference type="EMBL" id="BARU01025881">
    <property type="protein sequence ID" value="GAH71663.1"/>
    <property type="molecule type" value="Genomic_DNA"/>
</dbReference>
<sequence length="246" mass="25652">MTPWNQVTIIGVGLVGGSLGLALKKCGLARRVVGVGHREPSLQAARDCGAADEISLDLRAGVAGSDLVVLATPVGKFAEILQRAVPALEPGAVVIDVGSTKREVVASLEPLVRAPSAFVGCHPIAGSEQRGIVHAREDLFRGATCVVTPTDRTPAETLKRVVATWEGVGMVVRTLSPEVHDRLLAEVSHLPHVIASVLVQAVSGEAEPLVGPGWADTTRVASGDPLLWRDILMSNADEVAAAIDRA</sequence>
<evidence type="ECO:0000313" key="4">
    <source>
        <dbReference type="EMBL" id="GAH71663.1"/>
    </source>
</evidence>
<dbReference type="Gene3D" id="3.40.50.720">
    <property type="entry name" value="NAD(P)-binding Rossmann-like Domain"/>
    <property type="match status" value="1"/>
</dbReference>
<dbReference type="SUPFAM" id="SSF51735">
    <property type="entry name" value="NAD(P)-binding Rossmann-fold domains"/>
    <property type="match status" value="1"/>
</dbReference>
<dbReference type="PANTHER" id="PTHR21363">
    <property type="entry name" value="PREPHENATE DEHYDROGENASE"/>
    <property type="match status" value="1"/>
</dbReference>
<dbReference type="Pfam" id="PF02153">
    <property type="entry name" value="PDH_N"/>
    <property type="match status" value="1"/>
</dbReference>
<dbReference type="InterPro" id="IPR046826">
    <property type="entry name" value="PDH_N"/>
</dbReference>
<dbReference type="InterPro" id="IPR036291">
    <property type="entry name" value="NAD(P)-bd_dom_sf"/>
</dbReference>
<dbReference type="InterPro" id="IPR008927">
    <property type="entry name" value="6-PGluconate_DH-like_C_sf"/>
</dbReference>
<keyword evidence="2" id="KW-0472">Membrane</keyword>
<dbReference type="AlphaFoldDB" id="X1JPE7"/>
<dbReference type="GO" id="GO:0070403">
    <property type="term" value="F:NAD+ binding"/>
    <property type="evidence" value="ECO:0007669"/>
    <property type="project" value="InterPro"/>
</dbReference>
<feature type="transmembrane region" description="Helical" evidence="2">
    <location>
        <begin position="6"/>
        <end position="23"/>
    </location>
</feature>
<dbReference type="InterPro" id="IPR046825">
    <property type="entry name" value="PDH_C"/>
</dbReference>
<gene>
    <name evidence="4" type="ORF">S03H2_41652</name>
</gene>
<comment type="caution">
    <text evidence="4">The sequence shown here is derived from an EMBL/GenBank/DDBJ whole genome shotgun (WGS) entry which is preliminary data.</text>
</comment>
<dbReference type="InterPro" id="IPR003099">
    <property type="entry name" value="Prephen_DH"/>
</dbReference>
<keyword evidence="2" id="KW-0812">Transmembrane</keyword>
<name>X1JPE7_9ZZZZ</name>
<evidence type="ECO:0000256" key="2">
    <source>
        <dbReference type="SAM" id="Phobius"/>
    </source>
</evidence>
<dbReference type="GO" id="GO:0006571">
    <property type="term" value="P:tyrosine biosynthetic process"/>
    <property type="evidence" value="ECO:0007669"/>
    <property type="project" value="InterPro"/>
</dbReference>
<protein>
    <recommendedName>
        <fullName evidence="3">Prephenate/arogenate dehydrogenase domain-containing protein</fullName>
    </recommendedName>
</protein>
<keyword evidence="1" id="KW-0560">Oxidoreductase</keyword>
<organism evidence="4">
    <name type="scientific">marine sediment metagenome</name>
    <dbReference type="NCBI Taxonomy" id="412755"/>
    <lineage>
        <taxon>unclassified sequences</taxon>
        <taxon>metagenomes</taxon>
        <taxon>ecological metagenomes</taxon>
    </lineage>
</organism>
<dbReference type="GO" id="GO:0004665">
    <property type="term" value="F:prephenate dehydrogenase (NADP+) activity"/>
    <property type="evidence" value="ECO:0007669"/>
    <property type="project" value="InterPro"/>
</dbReference>
<feature type="non-terminal residue" evidence="4">
    <location>
        <position position="246"/>
    </location>
</feature>
<feature type="domain" description="Prephenate/arogenate dehydrogenase" evidence="3">
    <location>
        <begin position="5"/>
        <end position="246"/>
    </location>
</feature>
<dbReference type="PANTHER" id="PTHR21363:SF0">
    <property type="entry name" value="PREPHENATE DEHYDROGENASE [NADP(+)]"/>
    <property type="match status" value="1"/>
</dbReference>